<evidence type="ECO:0000313" key="4">
    <source>
        <dbReference type="Proteomes" id="UP001161691"/>
    </source>
</evidence>
<dbReference type="EMBL" id="JAGRPV010000001">
    <property type="protein sequence ID" value="MDI4648328.1"/>
    <property type="molecule type" value="Genomic_DNA"/>
</dbReference>
<dbReference type="Gene3D" id="3.40.30.10">
    <property type="entry name" value="Glutaredoxin"/>
    <property type="match status" value="1"/>
</dbReference>
<feature type="domain" description="Thioredoxin" evidence="2">
    <location>
        <begin position="63"/>
        <end position="202"/>
    </location>
</feature>
<keyword evidence="1" id="KW-1015">Disulfide bond</keyword>
<gene>
    <name evidence="3" type="ORF">KB449_25475</name>
</gene>
<evidence type="ECO:0000256" key="1">
    <source>
        <dbReference type="ARBA" id="ARBA00023157"/>
    </source>
</evidence>
<dbReference type="InterPro" id="IPR017937">
    <property type="entry name" value="Thioredoxin_CS"/>
</dbReference>
<dbReference type="RefSeq" id="WP_282911050.1">
    <property type="nucleotide sequence ID" value="NZ_JAGRPV010000001.1"/>
</dbReference>
<proteinExistence type="predicted"/>
<dbReference type="SUPFAM" id="SSF52833">
    <property type="entry name" value="Thioredoxin-like"/>
    <property type="match status" value="1"/>
</dbReference>
<keyword evidence="4" id="KW-1185">Reference proteome</keyword>
<dbReference type="PROSITE" id="PS00194">
    <property type="entry name" value="THIOREDOXIN_1"/>
    <property type="match status" value="1"/>
</dbReference>
<dbReference type="CDD" id="cd02966">
    <property type="entry name" value="TlpA_like_family"/>
    <property type="match status" value="1"/>
</dbReference>
<evidence type="ECO:0000313" key="3">
    <source>
        <dbReference type="EMBL" id="MDI4648328.1"/>
    </source>
</evidence>
<comment type="caution">
    <text evidence="3">The sequence shown here is derived from an EMBL/GenBank/DDBJ whole genome shotgun (WGS) entry which is preliminary data.</text>
</comment>
<dbReference type="Pfam" id="PF00578">
    <property type="entry name" value="AhpC-TSA"/>
    <property type="match status" value="1"/>
</dbReference>
<evidence type="ECO:0000259" key="2">
    <source>
        <dbReference type="PROSITE" id="PS51352"/>
    </source>
</evidence>
<reference evidence="3" key="1">
    <citation type="submission" date="2023-04" db="EMBL/GenBank/DDBJ databases">
        <title>Comparative genomic analysis of Cohnella hashimotonis sp. nov., isolated from the International Space Station.</title>
        <authorList>
            <person name="Venkateswaran K."/>
            <person name="Simpson A."/>
        </authorList>
    </citation>
    <scope>NUCLEOTIDE SEQUENCE</scope>
    <source>
        <strain evidence="3">F6_2S_P_1</strain>
    </source>
</reference>
<dbReference type="InterPro" id="IPR013766">
    <property type="entry name" value="Thioredoxin_domain"/>
</dbReference>
<organism evidence="3 4">
    <name type="scientific">Cohnella hashimotonis</name>
    <dbReference type="NCBI Taxonomy" id="2826895"/>
    <lineage>
        <taxon>Bacteria</taxon>
        <taxon>Bacillati</taxon>
        <taxon>Bacillota</taxon>
        <taxon>Bacilli</taxon>
        <taxon>Bacillales</taxon>
        <taxon>Paenibacillaceae</taxon>
        <taxon>Cohnella</taxon>
    </lineage>
</organism>
<dbReference type="InterPro" id="IPR000866">
    <property type="entry name" value="AhpC/TSA"/>
</dbReference>
<dbReference type="PANTHER" id="PTHR42852:SF13">
    <property type="entry name" value="PROTEIN DIPZ"/>
    <property type="match status" value="1"/>
</dbReference>
<protein>
    <submittedName>
        <fullName evidence="3">TlpA disulfide reductase family protein</fullName>
    </submittedName>
</protein>
<dbReference type="InterPro" id="IPR036249">
    <property type="entry name" value="Thioredoxin-like_sf"/>
</dbReference>
<dbReference type="PANTHER" id="PTHR42852">
    <property type="entry name" value="THIOL:DISULFIDE INTERCHANGE PROTEIN DSBE"/>
    <property type="match status" value="1"/>
</dbReference>
<dbReference type="InterPro" id="IPR050553">
    <property type="entry name" value="Thioredoxin_ResA/DsbE_sf"/>
</dbReference>
<dbReference type="Proteomes" id="UP001161691">
    <property type="component" value="Unassembled WGS sequence"/>
</dbReference>
<accession>A0ABT6TNA7</accession>
<sequence>MQKQVLRDWAMLAVFVTVAIVLMLSYRGPSQAAHGSALSVGDGQVSEAAAVRNVALSTRPAAPKLLDMAPDFSLEGLDGATHSLSDYRGKLVVLNFWASWCGPCREEASALVKTAAHYKDKATVVAVNLTASDDESSARSFATDQHFAFPVLLDRLGTVGELYRIRPIPTTLFIDARGVVADEALGALGEDEFARRIEALLAPTGRG</sequence>
<dbReference type="PROSITE" id="PS51352">
    <property type="entry name" value="THIOREDOXIN_2"/>
    <property type="match status" value="1"/>
</dbReference>
<name>A0ABT6TNA7_9BACL</name>